<keyword evidence="2" id="KW-0371">Homeobox</keyword>
<dbReference type="EMBL" id="PNBA02000006">
    <property type="protein sequence ID" value="KAG6420344.1"/>
    <property type="molecule type" value="Genomic_DNA"/>
</dbReference>
<dbReference type="GO" id="GO:0003677">
    <property type="term" value="F:DNA binding"/>
    <property type="evidence" value="ECO:0007669"/>
    <property type="project" value="UniProtKB-UniRule"/>
</dbReference>
<feature type="DNA-binding region" description="Homeobox" evidence="2">
    <location>
        <begin position="7"/>
        <end position="78"/>
    </location>
</feature>
<dbReference type="PANTHER" id="PTHR33827:SF3">
    <property type="entry name" value="OS09G0346900 PROTEIN"/>
    <property type="match status" value="1"/>
</dbReference>
<dbReference type="InterPro" id="IPR009057">
    <property type="entry name" value="Homeodomain-like_sf"/>
</dbReference>
<comment type="subcellular location">
    <subcellularLocation>
        <location evidence="1 2">Nucleus</location>
    </subcellularLocation>
</comment>
<sequence>MKLRPRQRQTFSGFTKAEVQKMEHLFHDSSKQSLDMDYFKKLAKLFNRSSNRAGKPILKWTEIQNWFQMRRENHLYEETSLNGAKETHAIPAFKHVKLVDELHLELLISCFGYVFDFLIRVGGLCVMAGLKGQDLSNLEFEARSSTDGAWYDVDTFLSHRFHDSGEIEVQVRYIGFGPEHDEWVNVKKDVRQRSVALDLSDCHKVKVGDQVLCFQERKDQARYYDAHVVDIQRRLHDIRGCRCLFLIRYDHDSTQDSVRLRRLCCRPNVPVLLEHEQNMVLIHGLLRS</sequence>
<dbReference type="GO" id="GO:0003682">
    <property type="term" value="F:chromatin binding"/>
    <property type="evidence" value="ECO:0007669"/>
    <property type="project" value="InterPro"/>
</dbReference>
<dbReference type="Gene3D" id="2.40.50.40">
    <property type="match status" value="1"/>
</dbReference>
<evidence type="ECO:0000256" key="2">
    <source>
        <dbReference type="PROSITE-ProRule" id="PRU00108"/>
    </source>
</evidence>
<dbReference type="GO" id="GO:0005634">
    <property type="term" value="C:nucleus"/>
    <property type="evidence" value="ECO:0007669"/>
    <property type="project" value="UniProtKB-SubCell"/>
</dbReference>
<reference evidence="4" key="2">
    <citation type="submission" date="2020-08" db="EMBL/GenBank/DDBJ databases">
        <title>Plant Genome Project.</title>
        <authorList>
            <person name="Zhang R.-G."/>
        </authorList>
    </citation>
    <scope>NUCLEOTIDE SEQUENCE</scope>
    <source>
        <strain evidence="4">Huo1</strain>
        <tissue evidence="4">Leaf</tissue>
    </source>
</reference>
<evidence type="ECO:0000313" key="4">
    <source>
        <dbReference type="EMBL" id="KAG6420344.1"/>
    </source>
</evidence>
<dbReference type="InterPro" id="IPR032001">
    <property type="entry name" value="SAWADEE_dom"/>
</dbReference>
<dbReference type="Proteomes" id="UP000298416">
    <property type="component" value="Unassembled WGS sequence"/>
</dbReference>
<dbReference type="PANTHER" id="PTHR33827">
    <property type="entry name" value="PROTEIN SAWADEE HOMEODOMAIN HOMOLOG 2"/>
    <property type="match status" value="1"/>
</dbReference>
<dbReference type="Pfam" id="PF16719">
    <property type="entry name" value="SAWADEE"/>
    <property type="match status" value="1"/>
</dbReference>
<gene>
    <name evidence="4" type="ORF">SASPL_116869</name>
</gene>
<reference evidence="4" key="1">
    <citation type="submission" date="2018-01" db="EMBL/GenBank/DDBJ databases">
        <authorList>
            <person name="Mao J.F."/>
        </authorList>
    </citation>
    <scope>NUCLEOTIDE SEQUENCE</scope>
    <source>
        <strain evidence="4">Huo1</strain>
        <tissue evidence="4">Leaf</tissue>
    </source>
</reference>
<protein>
    <recommendedName>
        <fullName evidence="3">Homeobox domain-containing protein</fullName>
    </recommendedName>
</protein>
<feature type="domain" description="Homeobox" evidence="3">
    <location>
        <begin position="5"/>
        <end position="77"/>
    </location>
</feature>
<accession>A0A8X8ZYD4</accession>
<comment type="caution">
    <text evidence="4">The sequence shown here is derived from an EMBL/GenBank/DDBJ whole genome shotgun (WGS) entry which is preliminary data.</text>
</comment>
<dbReference type="SUPFAM" id="SSF54160">
    <property type="entry name" value="Chromo domain-like"/>
    <property type="match status" value="1"/>
</dbReference>
<evidence type="ECO:0000256" key="1">
    <source>
        <dbReference type="ARBA" id="ARBA00004123"/>
    </source>
</evidence>
<dbReference type="InterPro" id="IPR001356">
    <property type="entry name" value="HD"/>
</dbReference>
<dbReference type="SUPFAM" id="SSF46689">
    <property type="entry name" value="Homeodomain-like"/>
    <property type="match status" value="1"/>
</dbReference>
<evidence type="ECO:0000259" key="3">
    <source>
        <dbReference type="PROSITE" id="PS50071"/>
    </source>
</evidence>
<dbReference type="AlphaFoldDB" id="A0A8X8ZYD4"/>
<dbReference type="InterPro" id="IPR016197">
    <property type="entry name" value="Chromo-like_dom_sf"/>
</dbReference>
<keyword evidence="5" id="KW-1185">Reference proteome</keyword>
<keyword evidence="2" id="KW-0539">Nucleus</keyword>
<dbReference type="Gene3D" id="2.30.30.140">
    <property type="match status" value="1"/>
</dbReference>
<dbReference type="PROSITE" id="PS50071">
    <property type="entry name" value="HOMEOBOX_2"/>
    <property type="match status" value="1"/>
</dbReference>
<evidence type="ECO:0000313" key="5">
    <source>
        <dbReference type="Proteomes" id="UP000298416"/>
    </source>
</evidence>
<keyword evidence="2" id="KW-0238">DNA-binding</keyword>
<proteinExistence type="predicted"/>
<dbReference type="InterPro" id="IPR039276">
    <property type="entry name" value="SHH1/2"/>
</dbReference>
<name>A0A8X8ZYD4_SALSN</name>
<organism evidence="4">
    <name type="scientific">Salvia splendens</name>
    <name type="common">Scarlet sage</name>
    <dbReference type="NCBI Taxonomy" id="180675"/>
    <lineage>
        <taxon>Eukaryota</taxon>
        <taxon>Viridiplantae</taxon>
        <taxon>Streptophyta</taxon>
        <taxon>Embryophyta</taxon>
        <taxon>Tracheophyta</taxon>
        <taxon>Spermatophyta</taxon>
        <taxon>Magnoliopsida</taxon>
        <taxon>eudicotyledons</taxon>
        <taxon>Gunneridae</taxon>
        <taxon>Pentapetalae</taxon>
        <taxon>asterids</taxon>
        <taxon>lamiids</taxon>
        <taxon>Lamiales</taxon>
        <taxon>Lamiaceae</taxon>
        <taxon>Nepetoideae</taxon>
        <taxon>Mentheae</taxon>
        <taxon>Salviinae</taxon>
        <taxon>Salvia</taxon>
        <taxon>Salvia subgen. Calosphace</taxon>
        <taxon>core Calosphace</taxon>
    </lineage>
</organism>